<dbReference type="SMART" id="SM00664">
    <property type="entry name" value="DoH"/>
    <property type="match status" value="1"/>
</dbReference>
<keyword evidence="3" id="KW-0325">Glycoprotein</keyword>
<dbReference type="AlphaFoldDB" id="A0A397T4F6"/>
<accession>A0A397T4F6</accession>
<keyword evidence="7" id="KW-0560">Oxidoreductase</keyword>
<keyword evidence="5" id="KW-1133">Transmembrane helix</keyword>
<dbReference type="SUPFAM" id="SSF49344">
    <property type="entry name" value="CBD9-like"/>
    <property type="match status" value="1"/>
</dbReference>
<dbReference type="PANTHER" id="PTHR11475">
    <property type="entry name" value="OXIDASE/PEROXIDASE"/>
    <property type="match status" value="1"/>
</dbReference>
<dbReference type="InterPro" id="IPR010255">
    <property type="entry name" value="Haem_peroxidase_sf"/>
</dbReference>
<dbReference type="PRINTS" id="PR00457">
    <property type="entry name" value="ANPEROXIDASE"/>
</dbReference>
<dbReference type="STRING" id="658196.A0A397T4F6"/>
<evidence type="ECO:0000256" key="1">
    <source>
        <dbReference type="ARBA" id="ARBA00004613"/>
    </source>
</evidence>
<keyword evidence="4" id="KW-0349">Heme</keyword>
<dbReference type="PROSITE" id="PS50836">
    <property type="entry name" value="DOMON"/>
    <property type="match status" value="1"/>
</dbReference>
<dbReference type="GO" id="GO:0020037">
    <property type="term" value="F:heme binding"/>
    <property type="evidence" value="ECO:0007669"/>
    <property type="project" value="InterPro"/>
</dbReference>
<dbReference type="GO" id="GO:0005576">
    <property type="term" value="C:extracellular region"/>
    <property type="evidence" value="ECO:0007669"/>
    <property type="project" value="UniProtKB-SubCell"/>
</dbReference>
<evidence type="ECO:0000313" key="7">
    <source>
        <dbReference type="EMBL" id="RIA89934.1"/>
    </source>
</evidence>
<evidence type="ECO:0000256" key="2">
    <source>
        <dbReference type="ARBA" id="ARBA00022525"/>
    </source>
</evidence>
<evidence type="ECO:0000256" key="4">
    <source>
        <dbReference type="PIRSR" id="PIRSR619791-2"/>
    </source>
</evidence>
<comment type="caution">
    <text evidence="7">The sequence shown here is derived from an EMBL/GenBank/DDBJ whole genome shotgun (WGS) entry which is preliminary data.</text>
</comment>
<dbReference type="InterPro" id="IPR005018">
    <property type="entry name" value="DOMON_domain"/>
</dbReference>
<keyword evidence="4" id="KW-0479">Metal-binding</keyword>
<dbReference type="Pfam" id="PF03351">
    <property type="entry name" value="DOMON"/>
    <property type="match status" value="1"/>
</dbReference>
<dbReference type="SUPFAM" id="SSF48113">
    <property type="entry name" value="Heme-dependent peroxidases"/>
    <property type="match status" value="1"/>
</dbReference>
<evidence type="ECO:0000313" key="8">
    <source>
        <dbReference type="Proteomes" id="UP000265703"/>
    </source>
</evidence>
<sequence length="649" mass="72792">MDIVVSPLKGDVYPQGVYIPQDDAAYLSSYINGPSVNTFAYLPLVASHSFNRSEPAGNYTGVNSATTFLDASTIYGNTEEQLQELRDFGNNGKMKLSGYNTPDGQFGYPRTDPEGNVIVGIKAKTKNVFTDLFSTIFLREHNRICTELTAIHGNDWNDDQYFQEARRWVIAYIQKITYYEYLGTALGVPLPPYSGYRTDIRPAIDTFFASVTFRYGHSEISDFYNIVNGKGDLLAKLSLHDLKVPNLIATYGVPSLVLSLALQLQEEVDVYFSEFMRSYHTVPGPTTPAVDIAALDIVRSRDHGIPLYNDAREAFGLPRKTSWAQMSSDPDVQQKLQNTYASVDQVEALMGGLAEDHINGGNYGELISASFVETWTRIRDTDRFWYENKEVSGFSDDDLSKIHTTRLLDIIKRNTPPDSVYPDNLWFVQPPAIPVSLNNEYGYSVLLADGFSMQWKIDGTDVVFLITVSSINSWFGIGFNPDGAAMKNTDMMIFWNSNDANNGVVGENFKGVDRAVKPRELPPDDQIIKITDGTNVANGITTVEVRRPLSAKNRKTLVGQIEMVYAWNLNSRVLAYHGGNRNTKMINLITGESAGFVNDKEKRLLLMHGIVMFIIWGILFPGSVWIVRYLRHIDSYVLLLCFLKNLSVE</sequence>
<comment type="subcellular location">
    <subcellularLocation>
        <location evidence="1">Secreted</location>
    </subcellularLocation>
</comment>
<proteinExistence type="predicted"/>
<keyword evidence="5" id="KW-0472">Membrane</keyword>
<feature type="domain" description="DOMON" evidence="6">
    <location>
        <begin position="449"/>
        <end position="570"/>
    </location>
</feature>
<name>A0A397T4F6_9GLOM</name>
<dbReference type="PANTHER" id="PTHR11475:SF4">
    <property type="entry name" value="CHORION PEROXIDASE"/>
    <property type="match status" value="1"/>
</dbReference>
<dbReference type="PROSITE" id="PS50292">
    <property type="entry name" value="PEROXIDASE_3"/>
    <property type="match status" value="1"/>
</dbReference>
<keyword evidence="8" id="KW-1185">Reference proteome</keyword>
<keyword evidence="4" id="KW-0408">Iron</keyword>
<dbReference type="InterPro" id="IPR045266">
    <property type="entry name" value="DOH_DOMON"/>
</dbReference>
<feature type="transmembrane region" description="Helical" evidence="5">
    <location>
        <begin position="605"/>
        <end position="627"/>
    </location>
</feature>
<protein>
    <submittedName>
        <fullName evidence="7">Heme peroxidase</fullName>
    </submittedName>
</protein>
<dbReference type="Pfam" id="PF03098">
    <property type="entry name" value="An_peroxidase"/>
    <property type="match status" value="1"/>
</dbReference>
<dbReference type="GO" id="GO:0006979">
    <property type="term" value="P:response to oxidative stress"/>
    <property type="evidence" value="ECO:0007669"/>
    <property type="project" value="InterPro"/>
</dbReference>
<dbReference type="EMBL" id="QKYT01000199">
    <property type="protein sequence ID" value="RIA89934.1"/>
    <property type="molecule type" value="Genomic_DNA"/>
</dbReference>
<dbReference type="CDD" id="cd09631">
    <property type="entry name" value="DOMON_DOH"/>
    <property type="match status" value="1"/>
</dbReference>
<dbReference type="GO" id="GO:0004601">
    <property type="term" value="F:peroxidase activity"/>
    <property type="evidence" value="ECO:0007669"/>
    <property type="project" value="UniProtKB-KW"/>
</dbReference>
<dbReference type="InterPro" id="IPR019791">
    <property type="entry name" value="Haem_peroxidase_animal"/>
</dbReference>
<keyword evidence="2" id="KW-0964">Secreted</keyword>
<evidence type="ECO:0000256" key="3">
    <source>
        <dbReference type="ARBA" id="ARBA00023180"/>
    </source>
</evidence>
<dbReference type="Gene3D" id="2.60.40.1210">
    <property type="entry name" value="Cellobiose dehydrogenase, cytochrome domain"/>
    <property type="match status" value="1"/>
</dbReference>
<organism evidence="7 8">
    <name type="scientific">Glomus cerebriforme</name>
    <dbReference type="NCBI Taxonomy" id="658196"/>
    <lineage>
        <taxon>Eukaryota</taxon>
        <taxon>Fungi</taxon>
        <taxon>Fungi incertae sedis</taxon>
        <taxon>Mucoromycota</taxon>
        <taxon>Glomeromycotina</taxon>
        <taxon>Glomeromycetes</taxon>
        <taxon>Glomerales</taxon>
        <taxon>Glomeraceae</taxon>
        <taxon>Glomus</taxon>
    </lineage>
</organism>
<evidence type="ECO:0000259" key="6">
    <source>
        <dbReference type="PROSITE" id="PS50836"/>
    </source>
</evidence>
<keyword evidence="5" id="KW-0812">Transmembrane</keyword>
<evidence type="ECO:0000256" key="5">
    <source>
        <dbReference type="SAM" id="Phobius"/>
    </source>
</evidence>
<keyword evidence="7" id="KW-0575">Peroxidase</keyword>
<dbReference type="Gene3D" id="1.10.640.10">
    <property type="entry name" value="Haem peroxidase domain superfamily, animal type"/>
    <property type="match status" value="1"/>
</dbReference>
<dbReference type="InterPro" id="IPR037120">
    <property type="entry name" value="Haem_peroxidase_sf_animal"/>
</dbReference>
<feature type="binding site" description="axial binding residue" evidence="4">
    <location>
        <position position="217"/>
    </location>
    <ligand>
        <name>heme b</name>
        <dbReference type="ChEBI" id="CHEBI:60344"/>
    </ligand>
    <ligandPart>
        <name>Fe</name>
        <dbReference type="ChEBI" id="CHEBI:18248"/>
    </ligandPart>
</feature>
<dbReference type="Proteomes" id="UP000265703">
    <property type="component" value="Unassembled WGS sequence"/>
</dbReference>
<reference evidence="7 8" key="1">
    <citation type="submission" date="2018-06" db="EMBL/GenBank/DDBJ databases">
        <title>Comparative genomics reveals the genomic features of Rhizophagus irregularis, R. cerebriforme, R. diaphanum and Gigaspora rosea, and their symbiotic lifestyle signature.</title>
        <authorList>
            <person name="Morin E."/>
            <person name="San Clemente H."/>
            <person name="Chen E.C.H."/>
            <person name="De La Providencia I."/>
            <person name="Hainaut M."/>
            <person name="Kuo A."/>
            <person name="Kohler A."/>
            <person name="Murat C."/>
            <person name="Tang N."/>
            <person name="Roy S."/>
            <person name="Loubradou J."/>
            <person name="Henrissat B."/>
            <person name="Grigoriev I.V."/>
            <person name="Corradi N."/>
            <person name="Roux C."/>
            <person name="Martin F.M."/>
        </authorList>
    </citation>
    <scope>NUCLEOTIDE SEQUENCE [LARGE SCALE GENOMIC DNA]</scope>
    <source>
        <strain evidence="7 8">DAOM 227022</strain>
    </source>
</reference>
<dbReference type="GO" id="GO:0046872">
    <property type="term" value="F:metal ion binding"/>
    <property type="evidence" value="ECO:0007669"/>
    <property type="project" value="UniProtKB-KW"/>
</dbReference>
<gene>
    <name evidence="7" type="ORF">C1645_170058</name>
</gene>
<dbReference type="OrthoDB" id="823504at2759"/>